<evidence type="ECO:0000313" key="2">
    <source>
        <dbReference type="EMBL" id="GAA5493862.1"/>
    </source>
</evidence>
<dbReference type="SUPFAM" id="SSF82866">
    <property type="entry name" value="Multidrug efflux transporter AcrB transmembrane domain"/>
    <property type="match status" value="2"/>
</dbReference>
<gene>
    <name evidence="2" type="primary">mdtC_1</name>
    <name evidence="2" type="ORF">Rhal01_00014</name>
</gene>
<feature type="transmembrane region" description="Helical" evidence="1">
    <location>
        <begin position="377"/>
        <end position="396"/>
    </location>
</feature>
<feature type="transmembrane region" description="Helical" evidence="1">
    <location>
        <begin position="350"/>
        <end position="370"/>
    </location>
</feature>
<feature type="transmembrane region" description="Helical" evidence="1">
    <location>
        <begin position="1028"/>
        <end position="1054"/>
    </location>
</feature>
<organism evidence="2 3">
    <name type="scientific">Rubritalea halochordaticola</name>
    <dbReference type="NCBI Taxonomy" id="714537"/>
    <lineage>
        <taxon>Bacteria</taxon>
        <taxon>Pseudomonadati</taxon>
        <taxon>Verrucomicrobiota</taxon>
        <taxon>Verrucomicrobiia</taxon>
        <taxon>Verrucomicrobiales</taxon>
        <taxon>Rubritaleaceae</taxon>
        <taxon>Rubritalea</taxon>
    </lineage>
</organism>
<dbReference type="SUPFAM" id="SSF82693">
    <property type="entry name" value="Multidrug efflux transporter AcrB pore domain, PN1, PN2, PC1 and PC2 subdomains"/>
    <property type="match status" value="1"/>
</dbReference>
<dbReference type="InterPro" id="IPR027463">
    <property type="entry name" value="AcrB_DN_DC_subdom"/>
</dbReference>
<keyword evidence="3" id="KW-1185">Reference proteome</keyword>
<dbReference type="Gene3D" id="3.30.70.1440">
    <property type="entry name" value="Multidrug efflux transporter AcrB pore domain"/>
    <property type="match status" value="1"/>
</dbReference>
<dbReference type="SUPFAM" id="SSF82714">
    <property type="entry name" value="Multidrug efflux transporter AcrB TolC docking domain, DN and DC subdomains"/>
    <property type="match status" value="2"/>
</dbReference>
<feature type="transmembrane region" description="Helical" evidence="1">
    <location>
        <begin position="997"/>
        <end position="1016"/>
    </location>
</feature>
<keyword evidence="1" id="KW-0472">Membrane</keyword>
<dbReference type="Gene3D" id="1.20.1640.10">
    <property type="entry name" value="Multidrug efflux transporter AcrB transmembrane domain"/>
    <property type="match status" value="2"/>
</dbReference>
<keyword evidence="1" id="KW-0812">Transmembrane</keyword>
<dbReference type="Gene3D" id="3.30.2090.10">
    <property type="entry name" value="Multidrug efflux transporter AcrB TolC docking domain, DN and DC subdomains"/>
    <property type="match status" value="2"/>
</dbReference>
<feature type="transmembrane region" description="Helical" evidence="1">
    <location>
        <begin position="925"/>
        <end position="945"/>
    </location>
</feature>
<accession>A0ABP9UXV2</accession>
<reference evidence="2 3" key="1">
    <citation type="submission" date="2024-02" db="EMBL/GenBank/DDBJ databases">
        <title>Rubritalea halochordaticola NBRC 107102.</title>
        <authorList>
            <person name="Ichikawa N."/>
            <person name="Katano-Makiyama Y."/>
            <person name="Hidaka K."/>
        </authorList>
    </citation>
    <scope>NUCLEOTIDE SEQUENCE [LARGE SCALE GENOMIC DNA]</scope>
    <source>
        <strain evidence="2 3">NBRC 107102</strain>
    </source>
</reference>
<keyword evidence="1" id="KW-1133">Transmembrane helix</keyword>
<feature type="transmembrane region" description="Helical" evidence="1">
    <location>
        <begin position="899"/>
        <end position="918"/>
    </location>
</feature>
<dbReference type="Pfam" id="PF00873">
    <property type="entry name" value="ACR_tran"/>
    <property type="match status" value="1"/>
</dbReference>
<dbReference type="InterPro" id="IPR001036">
    <property type="entry name" value="Acrflvin-R"/>
</dbReference>
<dbReference type="EMBL" id="BAABRL010000001">
    <property type="protein sequence ID" value="GAA5493862.1"/>
    <property type="molecule type" value="Genomic_DNA"/>
</dbReference>
<feature type="transmembrane region" description="Helical" evidence="1">
    <location>
        <begin position="951"/>
        <end position="976"/>
    </location>
</feature>
<proteinExistence type="predicted"/>
<feature type="transmembrane region" description="Helical" evidence="1">
    <location>
        <begin position="447"/>
        <end position="467"/>
    </location>
</feature>
<dbReference type="Gene3D" id="3.30.70.1430">
    <property type="entry name" value="Multidrug efflux transporter AcrB pore domain"/>
    <property type="match status" value="2"/>
</dbReference>
<feature type="transmembrane region" description="Helical" evidence="1">
    <location>
        <begin position="548"/>
        <end position="566"/>
    </location>
</feature>
<name>A0ABP9UXV2_9BACT</name>
<protein>
    <submittedName>
        <fullName evidence="2">Multidrug resistance protein MdtC</fullName>
    </submittedName>
</protein>
<dbReference type="PANTHER" id="PTHR32063">
    <property type="match status" value="1"/>
</dbReference>
<dbReference type="Proteomes" id="UP001424741">
    <property type="component" value="Unassembled WGS sequence"/>
</dbReference>
<evidence type="ECO:0000256" key="1">
    <source>
        <dbReference type="SAM" id="Phobius"/>
    </source>
</evidence>
<feature type="transmembrane region" description="Helical" evidence="1">
    <location>
        <begin position="479"/>
        <end position="498"/>
    </location>
</feature>
<dbReference type="PANTHER" id="PTHR32063:SF33">
    <property type="entry name" value="RND SUPERFAMILY EFFLUX PUMP PERMEASE COMPONENT"/>
    <property type="match status" value="1"/>
</dbReference>
<evidence type="ECO:0000313" key="3">
    <source>
        <dbReference type="Proteomes" id="UP001424741"/>
    </source>
</evidence>
<dbReference type="RefSeq" id="WP_346186945.1">
    <property type="nucleotide sequence ID" value="NZ_BAABRL010000001.1"/>
</dbReference>
<comment type="caution">
    <text evidence="2">The sequence shown here is derived from an EMBL/GenBank/DDBJ whole genome shotgun (WGS) entry which is preliminary data.</text>
</comment>
<sequence length="1077" mass="119050">MEKAIRWFSRNHVAANFLMLLVMVAGIWTWFQLRKEVFPETSLDAVTVNVPFPNATPEEVEDGILLLIEDVIADINGVKRYTSTATEGMGAVTIEVETGYDVREVMDDVKSKVDGITNFPEEAEEPVIEEALISYQVMSVAVSADTDEKTLRKMAETVRDGLLNYSAPEPETFMEKMDRMMRGEPKITKASLANVRPYEISIEISDDTLRRHGLSLSGVATALRQASIDLPGGTVQEKSGEILVRTKGKIRDAEDFANVTIVSGDSGEELKLGDIAKIYDGFEDVSLRARFDGRRAALVNVFRTGEQDTMLLAKAVQDYIENVAPNELPPGVNLELWNDQSKMLQGRLALLGRNGTWGLVLVFIVLALFLRPSLAALVAIGIPVSFAGGVWMMPYFGVSVNMISLFAFILVLGIVVDDAIVVGENVYSRIRAGEHPRHASWKGTHEVGVVVTFGVLTTMAAFTPMLGLSGVSGKIWPNIPLVVIPVLMFSLVQSKLVLPAHLATLRPRQEGVKHGPVTRLQHWVADGLEWFIEHLYKPALRRCLQFRYVVWAVFFALLLATLGLVASKRIPFIFMPKVEGDVITAKLVMPVGVPFEVTDEAIQRMESAAIQVGEEMKGRDGQSVIKHYLASTGTQPFRSGFNPGSNQVSSYLGEVTLELIPAADRDYSADQIITSWREKIGQIPGVVELTFRQETNAGGNAIDIEITGKDLEELKQASDYITDNLAEMNGVTDITTNWRMGKWEVVYNRDALTEAGKSLGFTVQSVSSQLRSVFYGDEVQRIQRGRDEVKVMVRYPENERKSLETLEEVRLNAMNGAEVPIKQVIASEPNRGLSTINRVDGRRSISISADVDKTTGANPNEVVATFNKETLAEMEKLYPGVRWGYRGEQKDQKDSVSEMGVKFIFALIMIYVLMAIPLRSYIQPAIVMSVIPFGIVGAVWGHMLLGMDLSIMSLCGVVALSGVVVNDSLVLVEYVNRHRNDEGSLLEAVNNAGARRFRPILLTSLTTFAGLMPMLLETDMQARFLVPMAVSLGFGILFATTITLLLVPSVYVMLEDVKKVFCKIFGIEYHETRSTVD</sequence>
<feature type="transmembrane region" description="Helical" evidence="1">
    <location>
        <begin position="12"/>
        <end position="31"/>
    </location>
</feature>
<feature type="transmembrane region" description="Helical" evidence="1">
    <location>
        <begin position="402"/>
        <end position="427"/>
    </location>
</feature>
<dbReference type="Gene3D" id="3.30.70.1320">
    <property type="entry name" value="Multidrug efflux transporter AcrB pore domain like"/>
    <property type="match status" value="1"/>
</dbReference>
<dbReference type="PRINTS" id="PR00702">
    <property type="entry name" value="ACRIFLAVINRP"/>
</dbReference>